<dbReference type="EMBL" id="QGKU01000065">
    <property type="protein sequence ID" value="PWR00996.1"/>
    <property type="molecule type" value="Genomic_DNA"/>
</dbReference>
<dbReference type="PROSITE" id="PS50943">
    <property type="entry name" value="HTH_CROC1"/>
    <property type="match status" value="1"/>
</dbReference>
<evidence type="ECO:0000256" key="2">
    <source>
        <dbReference type="ARBA" id="ARBA00023015"/>
    </source>
</evidence>
<protein>
    <recommendedName>
        <fullName evidence="5">HTH cro/C1-type domain-containing protein</fullName>
    </recommendedName>
</protein>
<dbReference type="CDD" id="cd00093">
    <property type="entry name" value="HTH_XRE"/>
    <property type="match status" value="1"/>
</dbReference>
<dbReference type="InterPro" id="IPR001387">
    <property type="entry name" value="Cro/C1-type_HTH"/>
</dbReference>
<dbReference type="GO" id="GO:0003677">
    <property type="term" value="F:DNA binding"/>
    <property type="evidence" value="ECO:0007669"/>
    <property type="project" value="UniProtKB-KW"/>
</dbReference>
<name>A0A2V2LCL1_9RHOB</name>
<dbReference type="SUPFAM" id="SSF47413">
    <property type="entry name" value="lambda repressor-like DNA-binding domains"/>
    <property type="match status" value="1"/>
</dbReference>
<dbReference type="InterPro" id="IPR010982">
    <property type="entry name" value="Lambda_DNA-bd_dom_sf"/>
</dbReference>
<keyword evidence="7" id="KW-1185">Reference proteome</keyword>
<dbReference type="RefSeq" id="WP_109813286.1">
    <property type="nucleotide sequence ID" value="NZ_QGKU01000065.1"/>
</dbReference>
<evidence type="ECO:0000256" key="1">
    <source>
        <dbReference type="ARBA" id="ARBA00006157"/>
    </source>
</evidence>
<keyword evidence="4" id="KW-0804">Transcription</keyword>
<evidence type="ECO:0000259" key="5">
    <source>
        <dbReference type="PROSITE" id="PS50943"/>
    </source>
</evidence>
<comment type="caution">
    <text evidence="6">The sequence shown here is derived from an EMBL/GenBank/DDBJ whole genome shotgun (WGS) entry which is preliminary data.</text>
</comment>
<keyword evidence="2" id="KW-0805">Transcription regulation</keyword>
<evidence type="ECO:0000256" key="3">
    <source>
        <dbReference type="ARBA" id="ARBA00023125"/>
    </source>
</evidence>
<sequence>MVDDQSTDRARHALIKYQLALRGLTLADIARRANVGTSAVSIVSIGKSRSVRIEALLAEALGTKADELFPERYTNQQGP</sequence>
<proteinExistence type="inferred from homology"/>
<reference evidence="6 7" key="1">
    <citation type="submission" date="2018-05" db="EMBL/GenBank/DDBJ databases">
        <title>Rhodobacteraceae gen. nov., sp. nov. isolated from sea water.</title>
        <authorList>
            <person name="Ren Y."/>
        </authorList>
    </citation>
    <scope>NUCLEOTIDE SEQUENCE [LARGE SCALE GENOMIC DNA]</scope>
    <source>
        <strain evidence="6 7">TG-679</strain>
    </source>
</reference>
<dbReference type="AlphaFoldDB" id="A0A2V2LCL1"/>
<evidence type="ECO:0000256" key="4">
    <source>
        <dbReference type="ARBA" id="ARBA00023163"/>
    </source>
</evidence>
<feature type="domain" description="HTH cro/C1-type" evidence="5">
    <location>
        <begin position="15"/>
        <end position="68"/>
    </location>
</feature>
<dbReference type="Proteomes" id="UP000245680">
    <property type="component" value="Unassembled WGS sequence"/>
</dbReference>
<evidence type="ECO:0000313" key="6">
    <source>
        <dbReference type="EMBL" id="PWR00996.1"/>
    </source>
</evidence>
<dbReference type="OrthoDB" id="5405994at2"/>
<gene>
    <name evidence="6" type="ORF">DKT77_19320</name>
</gene>
<evidence type="ECO:0000313" key="7">
    <source>
        <dbReference type="Proteomes" id="UP000245680"/>
    </source>
</evidence>
<organism evidence="6 7">
    <name type="scientific">Meridianimarinicoccus roseus</name>
    <dbReference type="NCBI Taxonomy" id="2072018"/>
    <lineage>
        <taxon>Bacteria</taxon>
        <taxon>Pseudomonadati</taxon>
        <taxon>Pseudomonadota</taxon>
        <taxon>Alphaproteobacteria</taxon>
        <taxon>Rhodobacterales</taxon>
        <taxon>Paracoccaceae</taxon>
        <taxon>Meridianimarinicoccus</taxon>
    </lineage>
</organism>
<comment type="similarity">
    <text evidence="1">Belongs to the ner transcriptional regulatory family.</text>
</comment>
<accession>A0A2V2LCL1</accession>
<keyword evidence="3" id="KW-0238">DNA-binding</keyword>
<dbReference type="Pfam" id="PF13693">
    <property type="entry name" value="HTH_35"/>
    <property type="match status" value="1"/>
</dbReference>
<dbReference type="InterPro" id="IPR038722">
    <property type="entry name" value="Ner_HTH_dom"/>
</dbReference>
<dbReference type="Gene3D" id="1.10.260.40">
    <property type="entry name" value="lambda repressor-like DNA-binding domains"/>
    <property type="match status" value="1"/>
</dbReference>